<evidence type="ECO:0000256" key="2">
    <source>
        <dbReference type="ARBA" id="ARBA00022676"/>
    </source>
</evidence>
<keyword evidence="3" id="KW-0808">Transferase</keyword>
<dbReference type="InterPro" id="IPR051939">
    <property type="entry name" value="Glycosyltr_41/O-GlcNAc_trsf"/>
</dbReference>
<dbReference type="RefSeq" id="WP_111402790.1">
    <property type="nucleotide sequence ID" value="NZ_QEPN01000003.1"/>
</dbReference>
<evidence type="ECO:0000259" key="5">
    <source>
        <dbReference type="Pfam" id="PF18071"/>
    </source>
</evidence>
<proteinExistence type="predicted"/>
<organism evidence="7 8">
    <name type="scientific">Haemophilus sputorum</name>
    <dbReference type="NCBI Taxonomy" id="1078480"/>
    <lineage>
        <taxon>Bacteria</taxon>
        <taxon>Pseudomonadati</taxon>
        <taxon>Pseudomonadota</taxon>
        <taxon>Gammaproteobacteria</taxon>
        <taxon>Pasteurellales</taxon>
        <taxon>Pasteurellaceae</taxon>
        <taxon>Haemophilus</taxon>
    </lineage>
</organism>
<dbReference type="PANTHER" id="PTHR44835">
    <property type="entry name" value="UDP-N-ACETYLGLUCOSAMINE--PEPTIDE N-ACETYLGLUCOSAMINYLTRANSFERASE SPINDLY-RELATED"/>
    <property type="match status" value="1"/>
</dbReference>
<dbReference type="STRING" id="1035839.GCA_000238795_01346"/>
<feature type="domain" description="HMW1C N-terminal" evidence="5">
    <location>
        <begin position="23"/>
        <end position="137"/>
    </location>
</feature>
<dbReference type="Gene3D" id="3.40.50.11380">
    <property type="match status" value="1"/>
</dbReference>
<dbReference type="Pfam" id="PF18254">
    <property type="entry name" value="HMw1_D2"/>
    <property type="match status" value="1"/>
</dbReference>
<feature type="region of interest" description="Disordered" evidence="4">
    <location>
        <begin position="646"/>
        <end position="691"/>
    </location>
</feature>
<keyword evidence="2" id="KW-0328">Glycosyltransferase</keyword>
<feature type="domain" description="HMW1" evidence="6">
    <location>
        <begin position="173"/>
        <end position="259"/>
    </location>
</feature>
<sequence length="691" mass="78180">MSEQKQSAKPLKFGKASQKVPSVMTFEKAVSEKNYEAACVELLDILRKIDSNFGGIHDIECDFPEQLNVDELNKEKHIYFATRMANAITELFKDPALSLSESGAQTFFTLQRWLSMIFASSPYINADHILVTLNQNENPYNLADFRLSNTQDAIIKFCVLYLPESNINVNLEALWQLNPEVTGSLAFALQSPRFIATQQAFSKRGTLLQWFPEKLATFENLNNLPSAISHDVYMHCSYDVASNKHWVKKALNTVMRRHLIAGGFKDREINNIGYVNGKPVMVVLLEHFHSSHSIYRTHSTSMIAAREHFHIIGLGNHAVDQAGRDVFDDFRFVDGENMFERLEFIRQICEEYQAAVFYMPSIGMDLLTIFASNTRLAPVQVIALGHPATTHSDFIEYVIVEDDYVGSEECFSEKLIRLPKDALPYVPSSQAPEKVDYKLRKKPEVVNIGIASTTMKLNPHFLTALKVIRDRANVKVHFHFALGQSHGLTHPYVERFIKSYLGEDATAHPHLPYAEYLSVLNDCDMMVNPFPFGNTNGIIDMVTLGLVGVCKTGAEVHEHIDEGLFKRLGLPEWLIANTADEYVECAIRLAENHDERLALRRHIIKNNGLQKLFTGDPRPMGRELLKRVQQWAEQAGVTLTLQTQIDVEEEKKPAAKKSTAKRASTKKTADKKETPLKTAAKKLKKTAKNKE</sequence>
<dbReference type="AlphaFoldDB" id="A0A369YLC7"/>
<gene>
    <name evidence="7" type="ORF">DPV93_05470</name>
</gene>
<comment type="caution">
    <text evidence="7">The sequence shown here is derived from an EMBL/GenBank/DDBJ whole genome shotgun (WGS) entry which is preliminary data.</text>
</comment>
<dbReference type="Pfam" id="PF18071">
    <property type="entry name" value="HMW1C_N"/>
    <property type="match status" value="1"/>
</dbReference>
<dbReference type="Proteomes" id="UP000253872">
    <property type="component" value="Unassembled WGS sequence"/>
</dbReference>
<dbReference type="InterPro" id="IPR041109">
    <property type="entry name" value="HMW1C_N"/>
</dbReference>
<name>A0A369YLC7_9PAST</name>
<evidence type="ECO:0000313" key="7">
    <source>
        <dbReference type="EMBL" id="RDE72726.1"/>
    </source>
</evidence>
<feature type="compositionally biased region" description="Basic residues" evidence="4">
    <location>
        <begin position="654"/>
        <end position="665"/>
    </location>
</feature>
<dbReference type="Gene3D" id="3.40.50.2000">
    <property type="entry name" value="Glycogen Phosphorylase B"/>
    <property type="match status" value="1"/>
</dbReference>
<evidence type="ECO:0000256" key="4">
    <source>
        <dbReference type="SAM" id="MobiDB-lite"/>
    </source>
</evidence>
<dbReference type="GO" id="GO:0016757">
    <property type="term" value="F:glycosyltransferase activity"/>
    <property type="evidence" value="ECO:0007669"/>
    <property type="project" value="UniProtKB-KW"/>
</dbReference>
<reference evidence="7 8" key="1">
    <citation type="submission" date="2018-05" db="EMBL/GenBank/DDBJ databases">
        <title>Draft Genome Sequences for a Diverse set of 7 Haemophilus Species.</title>
        <authorList>
            <person name="Nichols M."/>
            <person name="Topaz N."/>
            <person name="Wang X."/>
            <person name="Wang X."/>
            <person name="Boxrud D."/>
        </authorList>
    </citation>
    <scope>NUCLEOTIDE SEQUENCE [LARGE SCALE GENOMIC DNA]</scope>
    <source>
        <strain evidence="7 8">C2002001239</strain>
    </source>
</reference>
<dbReference type="InterPro" id="IPR040542">
    <property type="entry name" value="HMW1_D2"/>
</dbReference>
<dbReference type="PANTHER" id="PTHR44835:SF1">
    <property type="entry name" value="PROTEIN O-GLCNAC TRANSFERASE"/>
    <property type="match status" value="1"/>
</dbReference>
<evidence type="ECO:0000313" key="8">
    <source>
        <dbReference type="Proteomes" id="UP000253872"/>
    </source>
</evidence>
<feature type="compositionally biased region" description="Basic residues" evidence="4">
    <location>
        <begin position="679"/>
        <end position="691"/>
    </location>
</feature>
<evidence type="ECO:0000259" key="6">
    <source>
        <dbReference type="Pfam" id="PF18254"/>
    </source>
</evidence>
<dbReference type="EMBL" id="QEPN01000003">
    <property type="protein sequence ID" value="RDE72726.1"/>
    <property type="molecule type" value="Genomic_DNA"/>
</dbReference>
<protein>
    <submittedName>
        <fullName evidence="7">Adhesin</fullName>
    </submittedName>
</protein>
<accession>A0A369YLC7</accession>
<evidence type="ECO:0000256" key="3">
    <source>
        <dbReference type="ARBA" id="ARBA00022679"/>
    </source>
</evidence>
<comment type="pathway">
    <text evidence="1">Protein modification; protein glycosylation.</text>
</comment>
<evidence type="ECO:0000256" key="1">
    <source>
        <dbReference type="ARBA" id="ARBA00004922"/>
    </source>
</evidence>